<comment type="caution">
    <text evidence="1">The sequence shown here is derived from an EMBL/GenBank/DDBJ whole genome shotgun (WGS) entry which is preliminary data.</text>
</comment>
<keyword evidence="2" id="KW-1185">Reference proteome</keyword>
<reference evidence="2" key="1">
    <citation type="journal article" date="2022" name="Nat. Commun.">
        <title>Chromosome evolution and the genetic basis of agronomically important traits in greater yam.</title>
        <authorList>
            <person name="Bredeson J.V."/>
            <person name="Lyons J.B."/>
            <person name="Oniyinde I.O."/>
            <person name="Okereke N.R."/>
            <person name="Kolade O."/>
            <person name="Nnabue I."/>
            <person name="Nwadili C.O."/>
            <person name="Hribova E."/>
            <person name="Parker M."/>
            <person name="Nwogha J."/>
            <person name="Shu S."/>
            <person name="Carlson J."/>
            <person name="Kariba R."/>
            <person name="Muthemba S."/>
            <person name="Knop K."/>
            <person name="Barton G.J."/>
            <person name="Sherwood A.V."/>
            <person name="Lopez-Montes A."/>
            <person name="Asiedu R."/>
            <person name="Jamnadass R."/>
            <person name="Muchugi A."/>
            <person name="Goodstein D."/>
            <person name="Egesi C.N."/>
            <person name="Featherston J."/>
            <person name="Asfaw A."/>
            <person name="Simpson G.G."/>
            <person name="Dolezel J."/>
            <person name="Hendre P.S."/>
            <person name="Van Deynze A."/>
            <person name="Kumar P.L."/>
            <person name="Obidiegwu J.E."/>
            <person name="Bhattacharjee R."/>
            <person name="Rokhsar D.S."/>
        </authorList>
    </citation>
    <scope>NUCLEOTIDE SEQUENCE [LARGE SCALE GENOMIC DNA]</scope>
    <source>
        <strain evidence="2">cv. TDa95/00328</strain>
    </source>
</reference>
<dbReference type="Proteomes" id="UP000827976">
    <property type="component" value="Chromosome 1"/>
</dbReference>
<evidence type="ECO:0000313" key="1">
    <source>
        <dbReference type="EMBL" id="KAH7692299.1"/>
    </source>
</evidence>
<organism evidence="1 2">
    <name type="scientific">Dioscorea alata</name>
    <name type="common">Purple yam</name>
    <dbReference type="NCBI Taxonomy" id="55571"/>
    <lineage>
        <taxon>Eukaryota</taxon>
        <taxon>Viridiplantae</taxon>
        <taxon>Streptophyta</taxon>
        <taxon>Embryophyta</taxon>
        <taxon>Tracheophyta</taxon>
        <taxon>Spermatophyta</taxon>
        <taxon>Magnoliopsida</taxon>
        <taxon>Liliopsida</taxon>
        <taxon>Dioscoreales</taxon>
        <taxon>Dioscoreaceae</taxon>
        <taxon>Dioscorea</taxon>
    </lineage>
</organism>
<dbReference type="EMBL" id="CM037011">
    <property type="protein sequence ID" value="KAH7692299.1"/>
    <property type="molecule type" value="Genomic_DNA"/>
</dbReference>
<protein>
    <submittedName>
        <fullName evidence="1">Uncharacterized protein</fullName>
    </submittedName>
</protein>
<sequence>MDEASTSSVNQSSQFEAPSSSKFKKVKRCDKYDDTSLSMAVESIANAIMQSTNAMIQASNTMKEKFTNVLNQCIANRDPTKDCDVWGMLTDIGITQPLLIKAYVFLVKDPKILEGVIRCPREHRKSLLLDLMGYDHE</sequence>
<evidence type="ECO:0000313" key="2">
    <source>
        <dbReference type="Proteomes" id="UP000827976"/>
    </source>
</evidence>
<proteinExistence type="predicted"/>
<accession>A0ACB7WV74</accession>
<name>A0ACB7WV74_DIOAL</name>
<gene>
    <name evidence="1" type="ORF">IHE45_01G057800</name>
</gene>